<reference evidence="1 2" key="1">
    <citation type="submission" date="2017-09" db="EMBL/GenBank/DDBJ databases">
        <title>Depth-based differentiation of microbial function through sediment-hosted aquifers and enrichment of novel symbionts in the deep terrestrial subsurface.</title>
        <authorList>
            <person name="Probst A.J."/>
            <person name="Ladd B."/>
            <person name="Jarett J.K."/>
            <person name="Geller-Mcgrath D.E."/>
            <person name="Sieber C.M."/>
            <person name="Emerson J.B."/>
            <person name="Anantharaman K."/>
            <person name="Thomas B.C."/>
            <person name="Malmstrom R."/>
            <person name="Stieglmeier M."/>
            <person name="Klingl A."/>
            <person name="Woyke T."/>
            <person name="Ryan C.M."/>
            <person name="Banfield J.F."/>
        </authorList>
    </citation>
    <scope>NUCLEOTIDE SEQUENCE [LARGE SCALE GENOMIC DNA]</scope>
    <source>
        <strain evidence="1">CG_4_10_14_3_um_filter_34_13</strain>
    </source>
</reference>
<proteinExistence type="predicted"/>
<name>A0A2M7PNN6_9BACT</name>
<accession>A0A2M7PNN6</accession>
<evidence type="ECO:0000313" key="1">
    <source>
        <dbReference type="EMBL" id="PIY32228.1"/>
    </source>
</evidence>
<dbReference type="EMBL" id="PFKO01000246">
    <property type="protein sequence ID" value="PIY32228.1"/>
    <property type="molecule type" value="Genomic_DNA"/>
</dbReference>
<comment type="caution">
    <text evidence="1">The sequence shown here is derived from an EMBL/GenBank/DDBJ whole genome shotgun (WGS) entry which is preliminary data.</text>
</comment>
<organism evidence="1 2">
    <name type="scientific">Candidatus Infernicultor aquiphilus</name>
    <dbReference type="NCBI Taxonomy" id="1805029"/>
    <lineage>
        <taxon>Bacteria</taxon>
        <taxon>Pseudomonadati</taxon>
        <taxon>Atribacterota</taxon>
        <taxon>Candidatus Phoenicimicrobiia</taxon>
        <taxon>Candidatus Pheonicimicrobiales</taxon>
        <taxon>Candidatus Phoenicimicrobiaceae</taxon>
        <taxon>Candidatus Infernicultor</taxon>
    </lineage>
</organism>
<dbReference type="AlphaFoldDB" id="A0A2M7PNN6"/>
<protein>
    <submittedName>
        <fullName evidence="1">Uncharacterized protein</fullName>
    </submittedName>
</protein>
<sequence>MIPIMETISKQKAIQILIQKNISLLDIGTAQKIFSFQKENSLYKFLQRLEKADILKRVVKVYHHFGYSSKNQEDCL</sequence>
<evidence type="ECO:0000313" key="2">
    <source>
        <dbReference type="Proteomes" id="UP000230646"/>
    </source>
</evidence>
<gene>
    <name evidence="1" type="ORF">COZ07_06450</name>
</gene>
<dbReference type="Proteomes" id="UP000230646">
    <property type="component" value="Unassembled WGS sequence"/>
</dbReference>